<dbReference type="InterPro" id="IPR017969">
    <property type="entry name" value="Heavy-metal-associated_CS"/>
</dbReference>
<dbReference type="SUPFAM" id="SSF55008">
    <property type="entry name" value="HMA, heavy metal-associated domain"/>
    <property type="match status" value="2"/>
</dbReference>
<evidence type="ECO:0000259" key="4">
    <source>
        <dbReference type="PROSITE" id="PS50846"/>
    </source>
</evidence>
<reference evidence="5" key="1">
    <citation type="submission" date="2022-03" db="EMBL/GenBank/DDBJ databases">
        <authorList>
            <person name="Alioto T."/>
            <person name="Alioto T."/>
            <person name="Gomez Garrido J."/>
        </authorList>
    </citation>
    <scope>NUCLEOTIDE SEQUENCE</scope>
</reference>
<evidence type="ECO:0000313" key="5">
    <source>
        <dbReference type="EMBL" id="CAH2315270.1"/>
    </source>
</evidence>
<name>A0AAD1WIV2_PELCU</name>
<keyword evidence="3" id="KW-0186">Copper</keyword>
<dbReference type="EMBL" id="OW240920">
    <property type="protein sequence ID" value="CAH2315270.1"/>
    <property type="molecule type" value="Genomic_DNA"/>
</dbReference>
<dbReference type="CDD" id="cd00371">
    <property type="entry name" value="HMA"/>
    <property type="match status" value="2"/>
</dbReference>
<keyword evidence="2" id="KW-0813">Transport</keyword>
<dbReference type="NCBIfam" id="TIGR00003">
    <property type="entry name" value="copper ion binding protein"/>
    <property type="match status" value="1"/>
</dbReference>
<evidence type="ECO:0000256" key="1">
    <source>
        <dbReference type="ARBA" id="ARBA00022723"/>
    </source>
</evidence>
<dbReference type="InterPro" id="IPR006121">
    <property type="entry name" value="HMA_dom"/>
</dbReference>
<dbReference type="PRINTS" id="PR00942">
    <property type="entry name" value="CUATPASEI"/>
</dbReference>
<dbReference type="Gene3D" id="3.30.70.100">
    <property type="match status" value="2"/>
</dbReference>
<dbReference type="InterPro" id="IPR006122">
    <property type="entry name" value="HMA_Cu_ion-bd"/>
</dbReference>
<keyword evidence="6" id="KW-1185">Reference proteome</keyword>
<keyword evidence="1" id="KW-0479">Metal-binding</keyword>
<accession>A0AAD1WIV2</accession>
<evidence type="ECO:0000313" key="6">
    <source>
        <dbReference type="Proteomes" id="UP001295444"/>
    </source>
</evidence>
<dbReference type="PANTHER" id="PTHR46594">
    <property type="entry name" value="P-TYPE CATION-TRANSPORTING ATPASE"/>
    <property type="match status" value="1"/>
</dbReference>
<dbReference type="Proteomes" id="UP001295444">
    <property type="component" value="Chromosome 09"/>
</dbReference>
<keyword evidence="2" id="KW-0187">Copper transport</keyword>
<feature type="domain" description="HMA" evidence="4">
    <location>
        <begin position="8"/>
        <end position="74"/>
    </location>
</feature>
<dbReference type="PROSITE" id="PS01047">
    <property type="entry name" value="HMA_1"/>
    <property type="match status" value="1"/>
</dbReference>
<organism evidence="5 6">
    <name type="scientific">Pelobates cultripes</name>
    <name type="common">Western spadefoot toad</name>
    <dbReference type="NCBI Taxonomy" id="61616"/>
    <lineage>
        <taxon>Eukaryota</taxon>
        <taxon>Metazoa</taxon>
        <taxon>Chordata</taxon>
        <taxon>Craniata</taxon>
        <taxon>Vertebrata</taxon>
        <taxon>Euteleostomi</taxon>
        <taxon>Amphibia</taxon>
        <taxon>Batrachia</taxon>
        <taxon>Anura</taxon>
        <taxon>Pelobatoidea</taxon>
        <taxon>Pelobatidae</taxon>
        <taxon>Pelobates</taxon>
    </lineage>
</organism>
<proteinExistence type="predicted"/>
<dbReference type="AlphaFoldDB" id="A0AAD1WIV2"/>
<sequence>MEADIKALLVIIPVEGMTCNSCVQTIQQKIGSLNGVHSIQVSLEGKNAAIIYDPKLQTSEALREAIDDMGFEAPPAETSPQPVPTVNTFLYLSEEQSVEQIRNSLLQLKGVMDVKTSLEEKVARVTFIPSTISTEVMVQKYPGLSLQPIFPKKISSGSDVQVKMKIEGMTCHSCTSTIEGKIGKLNGILRIKGVSPLHSNAVIEVSITTGLPHAKQQGETLHIYRLYQTNLMPDLLWWPAAFCAPNISSFLTTPIGVTLCTPFVTSN</sequence>
<gene>
    <name evidence="5" type="ORF">PECUL_23A016669</name>
</gene>
<dbReference type="GO" id="GO:0006825">
    <property type="term" value="P:copper ion transport"/>
    <property type="evidence" value="ECO:0007669"/>
    <property type="project" value="UniProtKB-KW"/>
</dbReference>
<evidence type="ECO:0000256" key="2">
    <source>
        <dbReference type="ARBA" id="ARBA00022796"/>
    </source>
</evidence>
<protein>
    <submittedName>
        <fullName evidence="5">Copper-transporting ATPase 1</fullName>
    </submittedName>
</protein>
<dbReference type="PROSITE" id="PS50846">
    <property type="entry name" value="HMA_2"/>
    <property type="match status" value="2"/>
</dbReference>
<dbReference type="FunFam" id="3.30.70.100:FF:000031">
    <property type="entry name" value="copper-transporting ATPase 1"/>
    <property type="match status" value="1"/>
</dbReference>
<dbReference type="Pfam" id="PF00403">
    <property type="entry name" value="HMA"/>
    <property type="match status" value="2"/>
</dbReference>
<dbReference type="GO" id="GO:0005507">
    <property type="term" value="F:copper ion binding"/>
    <property type="evidence" value="ECO:0007669"/>
    <property type="project" value="InterPro"/>
</dbReference>
<evidence type="ECO:0000256" key="3">
    <source>
        <dbReference type="ARBA" id="ARBA00023008"/>
    </source>
</evidence>
<dbReference type="InterPro" id="IPR036163">
    <property type="entry name" value="HMA_dom_sf"/>
</dbReference>
<keyword evidence="2" id="KW-0406">Ion transport</keyword>
<dbReference type="PANTHER" id="PTHR46594:SF4">
    <property type="entry name" value="P-TYPE CATION-TRANSPORTING ATPASE"/>
    <property type="match status" value="1"/>
</dbReference>
<feature type="domain" description="HMA" evidence="4">
    <location>
        <begin position="83"/>
        <end position="149"/>
    </location>
</feature>